<evidence type="ECO:0000256" key="4">
    <source>
        <dbReference type="ARBA" id="ARBA00022989"/>
    </source>
</evidence>
<dbReference type="PROSITE" id="PS50262">
    <property type="entry name" value="G_PROTEIN_RECEP_F1_2"/>
    <property type="match status" value="1"/>
</dbReference>
<evidence type="ECO:0000256" key="11">
    <source>
        <dbReference type="RuleBase" id="RU000688"/>
    </source>
</evidence>
<dbReference type="STRING" id="34720.A0A195ET22"/>
<evidence type="ECO:0000256" key="7">
    <source>
        <dbReference type="ARBA" id="ARBA00023170"/>
    </source>
</evidence>
<dbReference type="SUPFAM" id="SSF81321">
    <property type="entry name" value="Family A G protein-coupled receptor-like"/>
    <property type="match status" value="1"/>
</dbReference>
<dbReference type="InterPro" id="IPR017452">
    <property type="entry name" value="GPCR_Rhodpsn_7TM"/>
</dbReference>
<evidence type="ECO:0000256" key="2">
    <source>
        <dbReference type="ARBA" id="ARBA00010663"/>
    </source>
</evidence>
<gene>
    <name evidence="14" type="ORF">ALC56_14281</name>
</gene>
<reference evidence="14 15" key="1">
    <citation type="submission" date="2016-03" db="EMBL/GenBank/DDBJ databases">
        <title>Trachymyrmex septentrionalis WGS genome.</title>
        <authorList>
            <person name="Nygaard S."/>
            <person name="Hu H."/>
            <person name="Boomsma J."/>
            <person name="Zhang G."/>
        </authorList>
    </citation>
    <scope>NUCLEOTIDE SEQUENCE [LARGE SCALE GENOMIC DNA]</scope>
    <source>
        <strain evidence="14">Tsep2-gDNA-1</strain>
        <tissue evidence="14">Whole body</tissue>
    </source>
</reference>
<dbReference type="PANTHER" id="PTHR24240">
    <property type="entry name" value="OPSIN"/>
    <property type="match status" value="1"/>
</dbReference>
<sequence>MSLNLSVEEQPPAGIYIFAAIALGFIGFFGFFLNLLVIITIVKNANVLWTPNNVVLINMVIGDFLVAALGNPFTITSAIAGEWFWSHEVCLWYAWFMTTMGFASIGNLTVMAMERFLLVTCPMKTLSIRHAYILAILVWMYALSLSLPPFFNWGIYGPEAGNISCSVSWEIHDPDTHNDTYIGFLFIVGFFLPVMIIVSSYCGIIKTLRKIGKRVGARNRREKKVTKMVYLMIFAFLIAWLPYAVLALATQYFYVQASYILAVLPALLAKSSICYNPIIYASMTAQFPTWKKMFSINNAKSKQQHGSELQTK</sequence>
<organism evidence="14 15">
    <name type="scientific">Trachymyrmex septentrionalis</name>
    <dbReference type="NCBI Taxonomy" id="34720"/>
    <lineage>
        <taxon>Eukaryota</taxon>
        <taxon>Metazoa</taxon>
        <taxon>Ecdysozoa</taxon>
        <taxon>Arthropoda</taxon>
        <taxon>Hexapoda</taxon>
        <taxon>Insecta</taxon>
        <taxon>Pterygota</taxon>
        <taxon>Neoptera</taxon>
        <taxon>Endopterygota</taxon>
        <taxon>Hymenoptera</taxon>
        <taxon>Apocrita</taxon>
        <taxon>Aculeata</taxon>
        <taxon>Formicoidea</taxon>
        <taxon>Formicidae</taxon>
        <taxon>Myrmicinae</taxon>
        <taxon>Trachymyrmex</taxon>
    </lineage>
</organism>
<dbReference type="KEGG" id="tsep:108755254"/>
<evidence type="ECO:0000256" key="12">
    <source>
        <dbReference type="SAM" id="Phobius"/>
    </source>
</evidence>
<dbReference type="Pfam" id="PF00001">
    <property type="entry name" value="7tm_1"/>
    <property type="match status" value="1"/>
</dbReference>
<keyword evidence="3 11" id="KW-0812">Transmembrane</keyword>
<dbReference type="GO" id="GO:0004930">
    <property type="term" value="F:G protein-coupled receptor activity"/>
    <property type="evidence" value="ECO:0007669"/>
    <property type="project" value="UniProtKB-KW"/>
</dbReference>
<evidence type="ECO:0000256" key="6">
    <source>
        <dbReference type="ARBA" id="ARBA00023136"/>
    </source>
</evidence>
<dbReference type="GO" id="GO:0007601">
    <property type="term" value="P:visual perception"/>
    <property type="evidence" value="ECO:0007669"/>
    <property type="project" value="UniProtKB-KW"/>
</dbReference>
<keyword evidence="7 11" id="KW-0675">Receptor</keyword>
<dbReference type="EMBL" id="KQ981979">
    <property type="protein sequence ID" value="KYN31400.1"/>
    <property type="molecule type" value="Genomic_DNA"/>
</dbReference>
<dbReference type="Proteomes" id="UP000078541">
    <property type="component" value="Unassembled WGS sequence"/>
</dbReference>
<feature type="transmembrane region" description="Helical" evidence="12">
    <location>
        <begin position="54"/>
        <end position="80"/>
    </location>
</feature>
<keyword evidence="9 11" id="KW-0807">Transducer</keyword>
<proteinExistence type="inferred from homology"/>
<evidence type="ECO:0000313" key="14">
    <source>
        <dbReference type="EMBL" id="KYN31400.1"/>
    </source>
</evidence>
<dbReference type="GO" id="GO:0016020">
    <property type="term" value="C:membrane"/>
    <property type="evidence" value="ECO:0007669"/>
    <property type="project" value="UniProtKB-SubCell"/>
</dbReference>
<dbReference type="InterPro" id="IPR050125">
    <property type="entry name" value="GPCR_opsins"/>
</dbReference>
<keyword evidence="10" id="KW-0716">Sensory transduction</keyword>
<dbReference type="OrthoDB" id="2101615at2759"/>
<feature type="transmembrane region" description="Helical" evidence="12">
    <location>
        <begin position="92"/>
        <end position="110"/>
    </location>
</feature>
<feature type="transmembrane region" description="Helical" evidence="12">
    <location>
        <begin position="259"/>
        <end position="283"/>
    </location>
</feature>
<comment type="similarity">
    <text evidence="2 11">Belongs to the G-protein coupled receptor 1 family.</text>
</comment>
<dbReference type="AlphaFoldDB" id="A0A195ET22"/>
<feature type="transmembrane region" description="Helical" evidence="12">
    <location>
        <begin position="229"/>
        <end position="253"/>
    </location>
</feature>
<evidence type="ECO:0000259" key="13">
    <source>
        <dbReference type="PROSITE" id="PS50262"/>
    </source>
</evidence>
<keyword evidence="8" id="KW-0325">Glycoprotein</keyword>
<keyword evidence="4 12" id="KW-1133">Transmembrane helix</keyword>
<accession>A0A195ET22</accession>
<dbReference type="InterPro" id="IPR000276">
    <property type="entry name" value="GPCR_Rhodpsn"/>
</dbReference>
<dbReference type="Gene3D" id="1.20.1070.10">
    <property type="entry name" value="Rhodopsin 7-helix transmembrane proteins"/>
    <property type="match status" value="1"/>
</dbReference>
<feature type="domain" description="G-protein coupled receptors family 1 profile" evidence="13">
    <location>
        <begin position="33"/>
        <end position="280"/>
    </location>
</feature>
<evidence type="ECO:0000313" key="15">
    <source>
        <dbReference type="Proteomes" id="UP000078541"/>
    </source>
</evidence>
<keyword evidence="6 12" id="KW-0472">Membrane</keyword>
<feature type="transmembrane region" description="Helical" evidence="12">
    <location>
        <begin position="15"/>
        <end position="42"/>
    </location>
</feature>
<dbReference type="PROSITE" id="PS00237">
    <property type="entry name" value="G_PROTEIN_RECEP_F1_1"/>
    <property type="match status" value="1"/>
</dbReference>
<protein>
    <submittedName>
        <fullName evidence="14">Green-sensitive opsin</fullName>
    </submittedName>
</protein>
<feature type="transmembrane region" description="Helical" evidence="12">
    <location>
        <begin position="181"/>
        <end position="208"/>
    </location>
</feature>
<feature type="transmembrane region" description="Helical" evidence="12">
    <location>
        <begin position="131"/>
        <end position="151"/>
    </location>
</feature>
<keyword evidence="15" id="KW-1185">Reference proteome</keyword>
<comment type="subcellular location">
    <subcellularLocation>
        <location evidence="1">Membrane</location>
        <topology evidence="1">Multi-pass membrane protein</topology>
    </subcellularLocation>
</comment>
<keyword evidence="10" id="KW-0844">Vision</keyword>
<dbReference type="PRINTS" id="PR00237">
    <property type="entry name" value="GPCRRHODOPSN"/>
</dbReference>
<evidence type="ECO:0000256" key="3">
    <source>
        <dbReference type="ARBA" id="ARBA00022692"/>
    </source>
</evidence>
<evidence type="ECO:0000256" key="1">
    <source>
        <dbReference type="ARBA" id="ARBA00004141"/>
    </source>
</evidence>
<dbReference type="CDD" id="cd14969">
    <property type="entry name" value="7tmA_Opsins_type2_animals"/>
    <property type="match status" value="1"/>
</dbReference>
<evidence type="ECO:0000256" key="5">
    <source>
        <dbReference type="ARBA" id="ARBA00023040"/>
    </source>
</evidence>
<name>A0A195ET22_9HYME</name>
<evidence type="ECO:0000256" key="10">
    <source>
        <dbReference type="ARBA" id="ARBA00023305"/>
    </source>
</evidence>
<evidence type="ECO:0000256" key="8">
    <source>
        <dbReference type="ARBA" id="ARBA00023180"/>
    </source>
</evidence>
<evidence type="ECO:0000256" key="9">
    <source>
        <dbReference type="ARBA" id="ARBA00023224"/>
    </source>
</evidence>
<keyword evidence="5 11" id="KW-0297">G-protein coupled receptor</keyword>